<name>A0A1W1CLX8_9ZZZZ</name>
<dbReference type="EMBL" id="FPHH01000093">
    <property type="protein sequence ID" value="SFV66671.1"/>
    <property type="molecule type" value="Genomic_DNA"/>
</dbReference>
<evidence type="ECO:0000313" key="1">
    <source>
        <dbReference type="EMBL" id="SFV66671.1"/>
    </source>
</evidence>
<accession>A0A1W1CLX8</accession>
<reference evidence="1" key="1">
    <citation type="submission" date="2016-10" db="EMBL/GenBank/DDBJ databases">
        <authorList>
            <person name="de Groot N.N."/>
        </authorList>
    </citation>
    <scope>NUCLEOTIDE SEQUENCE</scope>
</reference>
<organism evidence="1">
    <name type="scientific">hydrothermal vent metagenome</name>
    <dbReference type="NCBI Taxonomy" id="652676"/>
    <lineage>
        <taxon>unclassified sequences</taxon>
        <taxon>metagenomes</taxon>
        <taxon>ecological metagenomes</taxon>
    </lineage>
</organism>
<sequence length="87" mass="9989">MEVLAVVLLFFTLVAVILLKIKDYLFKKKDNYNLKFELVDVDEDEPKRAPVTTQVSAKLSPELYKKLLCSGRVHEHPSEPQNQTSEV</sequence>
<dbReference type="AlphaFoldDB" id="A0A1W1CLX8"/>
<gene>
    <name evidence="1" type="ORF">MNB_SM-5-597</name>
</gene>
<proteinExistence type="predicted"/>
<protein>
    <submittedName>
        <fullName evidence="1">Uncharacterized protein</fullName>
    </submittedName>
</protein>